<dbReference type="AlphaFoldDB" id="A0A9N9QNK6"/>
<reference evidence="1" key="1">
    <citation type="submission" date="2022-01" db="EMBL/GenBank/DDBJ databases">
        <authorList>
            <person name="King R."/>
        </authorList>
    </citation>
    <scope>NUCLEOTIDE SEQUENCE</scope>
</reference>
<evidence type="ECO:0000313" key="1">
    <source>
        <dbReference type="EMBL" id="CAG9766902.1"/>
    </source>
</evidence>
<dbReference type="Proteomes" id="UP001152799">
    <property type="component" value="Chromosome 3"/>
</dbReference>
<sequence length="77" mass="8859">MKLHVLKWEWYFEDNPAQTLENDVQNSSAMSQVAFQLEDTDGKNLVVIEKLQLKHLLHSHASVFEKGKELTTYAAVD</sequence>
<keyword evidence="2" id="KW-1185">Reference proteome</keyword>
<gene>
    <name evidence="1" type="ORF">CEUTPL_LOCUS7473</name>
</gene>
<proteinExistence type="predicted"/>
<accession>A0A9N9QNK6</accession>
<dbReference type="EMBL" id="OU892279">
    <property type="protein sequence ID" value="CAG9766902.1"/>
    <property type="molecule type" value="Genomic_DNA"/>
</dbReference>
<protein>
    <submittedName>
        <fullName evidence="1">Uncharacterized protein</fullName>
    </submittedName>
</protein>
<name>A0A9N9QNK6_9CUCU</name>
<evidence type="ECO:0000313" key="2">
    <source>
        <dbReference type="Proteomes" id="UP001152799"/>
    </source>
</evidence>
<organism evidence="1 2">
    <name type="scientific">Ceutorhynchus assimilis</name>
    <name type="common">cabbage seed weevil</name>
    <dbReference type="NCBI Taxonomy" id="467358"/>
    <lineage>
        <taxon>Eukaryota</taxon>
        <taxon>Metazoa</taxon>
        <taxon>Ecdysozoa</taxon>
        <taxon>Arthropoda</taxon>
        <taxon>Hexapoda</taxon>
        <taxon>Insecta</taxon>
        <taxon>Pterygota</taxon>
        <taxon>Neoptera</taxon>
        <taxon>Endopterygota</taxon>
        <taxon>Coleoptera</taxon>
        <taxon>Polyphaga</taxon>
        <taxon>Cucujiformia</taxon>
        <taxon>Curculionidae</taxon>
        <taxon>Ceutorhynchinae</taxon>
        <taxon>Ceutorhynchus</taxon>
    </lineage>
</organism>